<evidence type="ECO:0000256" key="1">
    <source>
        <dbReference type="PROSITE-ProRule" id="PRU00023"/>
    </source>
</evidence>
<dbReference type="Proteomes" id="UP000693738">
    <property type="component" value="Unassembled WGS sequence"/>
</dbReference>
<dbReference type="PANTHER" id="PTHR24198">
    <property type="entry name" value="ANKYRIN REPEAT AND PROTEIN KINASE DOMAIN-CONTAINING PROTEIN"/>
    <property type="match status" value="1"/>
</dbReference>
<dbReference type="InterPro" id="IPR001810">
    <property type="entry name" value="F-box_dom"/>
</dbReference>
<dbReference type="AlphaFoldDB" id="A0A8J2JB79"/>
<comment type="caution">
    <text evidence="3">The sequence shown here is derived from an EMBL/GenBank/DDBJ whole genome shotgun (WGS) entry which is preliminary data.</text>
</comment>
<dbReference type="SMART" id="SM00248">
    <property type="entry name" value="ANK"/>
    <property type="match status" value="7"/>
</dbReference>
<proteinExistence type="predicted"/>
<name>A0A8J2JB79_FUSEQ</name>
<feature type="repeat" description="ANK" evidence="1">
    <location>
        <begin position="115"/>
        <end position="147"/>
    </location>
</feature>
<evidence type="ECO:0000259" key="2">
    <source>
        <dbReference type="PROSITE" id="PS50181"/>
    </source>
</evidence>
<dbReference type="PROSITE" id="PS50088">
    <property type="entry name" value="ANK_REPEAT"/>
    <property type="match status" value="2"/>
</dbReference>
<dbReference type="EMBL" id="CAJSTJ010000165">
    <property type="protein sequence ID" value="CAG7564373.1"/>
    <property type="molecule type" value="Genomic_DNA"/>
</dbReference>
<dbReference type="InterPro" id="IPR002110">
    <property type="entry name" value="Ankyrin_rpt"/>
</dbReference>
<dbReference type="PANTHER" id="PTHR24198:SF165">
    <property type="entry name" value="ANKYRIN REPEAT-CONTAINING PROTEIN-RELATED"/>
    <property type="match status" value="1"/>
</dbReference>
<keyword evidence="1" id="KW-0040">ANK repeat</keyword>
<dbReference type="PROSITE" id="PS50297">
    <property type="entry name" value="ANK_REP_REGION"/>
    <property type="match status" value="1"/>
</dbReference>
<evidence type="ECO:0000313" key="3">
    <source>
        <dbReference type="EMBL" id="CAG7564373.1"/>
    </source>
</evidence>
<protein>
    <recommendedName>
        <fullName evidence="2">F-box domain-containing protein</fullName>
    </recommendedName>
</protein>
<reference evidence="3" key="1">
    <citation type="submission" date="2021-05" db="EMBL/GenBank/DDBJ databases">
        <authorList>
            <person name="Khan N."/>
        </authorList>
    </citation>
    <scope>NUCLEOTIDE SEQUENCE</scope>
</reference>
<dbReference type="Pfam" id="PF12796">
    <property type="entry name" value="Ank_2"/>
    <property type="match status" value="1"/>
</dbReference>
<organism evidence="3 4">
    <name type="scientific">Fusarium equiseti</name>
    <name type="common">Fusarium scirpi</name>
    <dbReference type="NCBI Taxonomy" id="61235"/>
    <lineage>
        <taxon>Eukaryota</taxon>
        <taxon>Fungi</taxon>
        <taxon>Dikarya</taxon>
        <taxon>Ascomycota</taxon>
        <taxon>Pezizomycotina</taxon>
        <taxon>Sordariomycetes</taxon>
        <taxon>Hypocreomycetidae</taxon>
        <taxon>Hypocreales</taxon>
        <taxon>Nectriaceae</taxon>
        <taxon>Fusarium</taxon>
        <taxon>Fusarium incarnatum-equiseti species complex</taxon>
    </lineage>
</organism>
<gene>
    <name evidence="3" type="ORF">FEQUK3_LOCUS10079</name>
</gene>
<dbReference type="CDD" id="cd09917">
    <property type="entry name" value="F-box_SF"/>
    <property type="match status" value="1"/>
</dbReference>
<accession>A0A8J2JB79</accession>
<dbReference type="PROSITE" id="PS50181">
    <property type="entry name" value="FBOX"/>
    <property type="match status" value="1"/>
</dbReference>
<evidence type="ECO:0000313" key="4">
    <source>
        <dbReference type="Proteomes" id="UP000693738"/>
    </source>
</evidence>
<feature type="domain" description="F-box" evidence="2">
    <location>
        <begin position="1"/>
        <end position="47"/>
    </location>
</feature>
<feature type="repeat" description="ANK" evidence="1">
    <location>
        <begin position="82"/>
        <end position="114"/>
    </location>
</feature>
<sequence length="334" mass="37288">MSLQNLPTEIIEQIAERVHQLSSLNSLCRTNRRLHLILNWHLYHRDAKRPCKALLWGAFTGNLKVMQRSLDHGANIHAKNIEDKTPLLKAVEDQSLEAINFLLDRGADINYSNTYADSIMYVAVFTRNVDVVKLVLERGANPDALSYANTRPLSLAVARNDIAIAEALVKSKARMDEPGPGYDTPLITAVHEARYDILRMFIKNGVFSTDKDGSLGAEGLRRAVLNRDYEALDILLKAGADPSKNGWHGRCTIMEATCIETEDLAISLSESVANLKELKDKDGEGLLYYAVGSRCKRFTKYLLDRGLSINDTNEPELRGAFEALFSDDSHSSRL</sequence>